<name>A0ABR0ACS2_9CRUS</name>
<comment type="caution">
    <text evidence="1">The sequence shown here is derived from an EMBL/GenBank/DDBJ whole genome shotgun (WGS) entry which is preliminary data.</text>
</comment>
<protein>
    <submittedName>
        <fullName evidence="1">Uncharacterized protein</fullName>
    </submittedName>
</protein>
<proteinExistence type="predicted"/>
<evidence type="ECO:0000313" key="1">
    <source>
        <dbReference type="EMBL" id="KAK4022926.1"/>
    </source>
</evidence>
<dbReference type="EMBL" id="JAOYFB010000037">
    <property type="protein sequence ID" value="KAK4022926.1"/>
    <property type="molecule type" value="Genomic_DNA"/>
</dbReference>
<reference evidence="1 2" key="1">
    <citation type="journal article" date="2023" name="Nucleic Acids Res.">
        <title>The hologenome of Daphnia magna reveals possible DNA methylation and microbiome-mediated evolution of the host genome.</title>
        <authorList>
            <person name="Chaturvedi A."/>
            <person name="Li X."/>
            <person name="Dhandapani V."/>
            <person name="Marshall H."/>
            <person name="Kissane S."/>
            <person name="Cuenca-Cambronero M."/>
            <person name="Asole G."/>
            <person name="Calvet F."/>
            <person name="Ruiz-Romero M."/>
            <person name="Marangio P."/>
            <person name="Guigo R."/>
            <person name="Rago D."/>
            <person name="Mirbahai L."/>
            <person name="Eastwood N."/>
            <person name="Colbourne J.K."/>
            <person name="Zhou J."/>
            <person name="Mallon E."/>
            <person name="Orsini L."/>
        </authorList>
    </citation>
    <scope>NUCLEOTIDE SEQUENCE [LARGE SCALE GENOMIC DNA]</scope>
    <source>
        <strain evidence="1">LRV0_1</strain>
    </source>
</reference>
<keyword evidence="2" id="KW-1185">Reference proteome</keyword>
<gene>
    <name evidence="1" type="ORF">OUZ56_008370</name>
</gene>
<dbReference type="Proteomes" id="UP001234178">
    <property type="component" value="Unassembled WGS sequence"/>
</dbReference>
<evidence type="ECO:0000313" key="2">
    <source>
        <dbReference type="Proteomes" id="UP001234178"/>
    </source>
</evidence>
<organism evidence="1 2">
    <name type="scientific">Daphnia magna</name>
    <dbReference type="NCBI Taxonomy" id="35525"/>
    <lineage>
        <taxon>Eukaryota</taxon>
        <taxon>Metazoa</taxon>
        <taxon>Ecdysozoa</taxon>
        <taxon>Arthropoda</taxon>
        <taxon>Crustacea</taxon>
        <taxon>Branchiopoda</taxon>
        <taxon>Diplostraca</taxon>
        <taxon>Cladocera</taxon>
        <taxon>Anomopoda</taxon>
        <taxon>Daphniidae</taxon>
        <taxon>Daphnia</taxon>
    </lineage>
</organism>
<sequence length="76" mass="8389">MAKGEPLVRASASPLDNENSIGCNRCLSIPHTLAFCLAQQMLLALRIDEKIARLQIWKGKPITPRACDTYLALKLP</sequence>
<accession>A0ABR0ACS2</accession>